<dbReference type="Pfam" id="PF04130">
    <property type="entry name" value="GCP_C_terminal"/>
    <property type="match status" value="1"/>
</dbReference>
<dbReference type="GO" id="GO:0051321">
    <property type="term" value="P:meiotic cell cycle"/>
    <property type="evidence" value="ECO:0007669"/>
    <property type="project" value="TreeGrafter"/>
</dbReference>
<dbReference type="GO" id="GO:0051225">
    <property type="term" value="P:spindle assembly"/>
    <property type="evidence" value="ECO:0007669"/>
    <property type="project" value="TreeGrafter"/>
</dbReference>
<evidence type="ECO:0000256" key="7">
    <source>
        <dbReference type="ARBA" id="ARBA00093572"/>
    </source>
</evidence>
<dbReference type="OrthoDB" id="2192946at2759"/>
<evidence type="ECO:0000256" key="1">
    <source>
        <dbReference type="ARBA" id="ARBA00004300"/>
    </source>
</evidence>
<dbReference type="GO" id="GO:0043015">
    <property type="term" value="F:gamma-tubulin binding"/>
    <property type="evidence" value="ECO:0007669"/>
    <property type="project" value="InterPro"/>
</dbReference>
<evidence type="ECO:0000256" key="5">
    <source>
        <dbReference type="ARBA" id="ARBA00023212"/>
    </source>
</evidence>
<keyword evidence="5 8" id="KW-0206">Cytoskeleton</keyword>
<dbReference type="PANTHER" id="PTHR19302:SF13">
    <property type="entry name" value="GAMMA-TUBULIN COMPLEX COMPONENT 2"/>
    <property type="match status" value="1"/>
</dbReference>
<evidence type="ECO:0000256" key="2">
    <source>
        <dbReference type="ARBA" id="ARBA00010337"/>
    </source>
</evidence>
<comment type="function">
    <text evidence="6">Component of the gamma-tubulin ring complex (gTuRC) which mediates microtubule nucleation. The gTuRC regulates the minus-end nucleation of alpha-beta tubulin heterodimers that grow into microtubule protafilaments, a critical step in centrosome duplication and spindle formation. Plays a role in neuronal migration.</text>
</comment>
<keyword evidence="4 8" id="KW-0493">Microtubule</keyword>
<feature type="domain" description="Gamma tubulin complex component protein N-terminal" evidence="10">
    <location>
        <begin position="225"/>
        <end position="534"/>
    </location>
</feature>
<protein>
    <recommendedName>
        <fullName evidence="8">Gamma-tubulin complex component</fullName>
    </recommendedName>
</protein>
<dbReference type="FunFam" id="1.20.120.1900:FF:000002">
    <property type="entry name" value="Gamma-tubulin complex component"/>
    <property type="match status" value="1"/>
</dbReference>
<sequence>MADVKAKKKLQEFVQKTNQKFSSDQIMGVYKNSEKYSFEKQSSILKQLFKPYTPDFDKYQSQFENDIKKSKKTSYDAFVSFLNNITLNNTKPQIPAKPSLSIEETVRAKNDFESPVLCSTRVEGSQKQQETVSLSEIKERLAQVTQQGSRQGQQSVRSSSTFLRQSFNSSSASMNSKKVIPTSPMSHSSIASWNFSFNDDPVLPVMRMPKPIIGLPSTAQERAVISELLSTLIGINGSLIVPKMKTTSIDIRDEFSTPNHLNDNRICVVEFELNEQIQESIRDMLGDILPLANFYFQIQNFIEMSRAPDSGQVLQALSEAMSKLITDYYGTIAQLEAMHIKEELNLHKLLFYLRPIIQTMETLTKVCHVLQVNNVRGGNVLTKLHDNIALYSGDKSSQEILIYLTQKASEPYMEILKLWIFKGVIQDPKMEFLIEDTEKDCQESEKNENYFDNFWDKRYMIRHEKIPRFLEKQANIILRTGKYLNVVRECGKRVVFTHSQTSLRFSHTDEQNYVNIINDAYTFASKALLELIMNDNDLMGHLLSVKRYFLLHQGDFVVQFMDACEGELLNNVDDVIPMRLENLLELTLRLSSAKHDKYQDDLLTMLLPFDICTQMSKIIKSDMGVDVDSEIDDTSTLKGIECFTFGYTVHWPLSIVLNHMTISKYQLIFRQLFYCKHVENYLCRVWIANTNAKKFDHSTSELYRTAFTLRQRMMNAIQNLEYYMMIEVIEPVWHIFMQQLAKAKNIDDVLIFHEDFLDHCLKNCMLTYPDLLKRIISVCNSCISFCQFIEEAQRHFIDAELSSMMSKSYLEDDCSDQQTSIDEGNIMTFSQKVAEYDETFTTNVVRLLDAVTEIAETDNSEKFFSLCNRINFNHYYTSHLNLRRK</sequence>
<comment type="subunit">
    <text evidence="7">Component of the gamma-tubulin ring complex (gTuRC) consisting of TUBGCP2, TUBGCP3, TUBGCP4, TUBGCP5 and TUBGCP6 and gamma-tubulin TUBG1 or TUBG2. TUBGCP2, TUBGCP3, TUBGCP4, TUBGCP5 and TUBGCP6 assemble in a 5:5:2:1:1 stoichiometry; each is associated with a gamma-tubulin, thereby arranging 14 gamma-tubulins in a helical manner. Gamma-tubulin at the first position is blocked by TUBGCP3 at the last position, allowing 13 protafilaments to grow into a microtubule. The gTuRC (via TUBGCP3 and TUBGCP6) interacts with ACTB and MZT1; the interactions form a luminal bridge that stabilizes the initial structure during complex assembly. The gTuRC (via TUBGCP2) interacts with MZT2A/MZT2B and CDK5RAP2 (via CM1 motif); the interactions play a role in gTuRC activation. Interacts with ATF5; the ATF5:PCNT:polyglutamylated tubulin (PGT) tripartite unites the mother centriole and the pericentriolar material (PCM) in the centrosome.</text>
</comment>
<evidence type="ECO:0000256" key="3">
    <source>
        <dbReference type="ARBA" id="ARBA00022490"/>
    </source>
</evidence>
<dbReference type="GO" id="GO:0000278">
    <property type="term" value="P:mitotic cell cycle"/>
    <property type="evidence" value="ECO:0007669"/>
    <property type="project" value="TreeGrafter"/>
</dbReference>
<evidence type="ECO:0000256" key="4">
    <source>
        <dbReference type="ARBA" id="ARBA00022701"/>
    </source>
</evidence>
<dbReference type="GO" id="GO:0000922">
    <property type="term" value="C:spindle pole"/>
    <property type="evidence" value="ECO:0007669"/>
    <property type="project" value="InterPro"/>
</dbReference>
<dbReference type="GO" id="GO:0005874">
    <property type="term" value="C:microtubule"/>
    <property type="evidence" value="ECO:0007669"/>
    <property type="project" value="UniProtKB-KW"/>
</dbReference>
<dbReference type="GO" id="GO:0031122">
    <property type="term" value="P:cytoplasmic microtubule organization"/>
    <property type="evidence" value="ECO:0007669"/>
    <property type="project" value="TreeGrafter"/>
</dbReference>
<organism evidence="11 12">
    <name type="scientific">Clunio marinus</name>
    <dbReference type="NCBI Taxonomy" id="568069"/>
    <lineage>
        <taxon>Eukaryota</taxon>
        <taxon>Metazoa</taxon>
        <taxon>Ecdysozoa</taxon>
        <taxon>Arthropoda</taxon>
        <taxon>Hexapoda</taxon>
        <taxon>Insecta</taxon>
        <taxon>Pterygota</taxon>
        <taxon>Neoptera</taxon>
        <taxon>Endopterygota</taxon>
        <taxon>Diptera</taxon>
        <taxon>Nematocera</taxon>
        <taxon>Chironomoidea</taxon>
        <taxon>Chironomidae</taxon>
        <taxon>Clunio</taxon>
    </lineage>
</organism>
<dbReference type="InterPro" id="IPR042241">
    <property type="entry name" value="GCP_C_sf"/>
</dbReference>
<dbReference type="STRING" id="568069.A0A1J1HL41"/>
<evidence type="ECO:0000259" key="9">
    <source>
        <dbReference type="Pfam" id="PF04130"/>
    </source>
</evidence>
<gene>
    <name evidence="11" type="ORF">CLUMA_CG000769</name>
</gene>
<reference evidence="11 12" key="1">
    <citation type="submission" date="2015-04" db="EMBL/GenBank/DDBJ databases">
        <authorList>
            <person name="Syromyatnikov M.Y."/>
            <person name="Popov V.N."/>
        </authorList>
    </citation>
    <scope>NUCLEOTIDE SEQUENCE [LARGE SCALE GENOMIC DNA]</scope>
</reference>
<dbReference type="Pfam" id="PF17681">
    <property type="entry name" value="GCP_N_terminal"/>
    <property type="match status" value="1"/>
</dbReference>
<dbReference type="InterPro" id="IPR040457">
    <property type="entry name" value="GCP_C"/>
</dbReference>
<dbReference type="GO" id="GO:0051011">
    <property type="term" value="F:microtubule minus-end binding"/>
    <property type="evidence" value="ECO:0007669"/>
    <property type="project" value="TreeGrafter"/>
</dbReference>
<feature type="domain" description="Gamma tubulin complex component C-terminal" evidence="9">
    <location>
        <begin position="538"/>
        <end position="876"/>
    </location>
</feature>
<evidence type="ECO:0000313" key="11">
    <source>
        <dbReference type="EMBL" id="CRK86953.1"/>
    </source>
</evidence>
<evidence type="ECO:0000256" key="6">
    <source>
        <dbReference type="ARBA" id="ARBA00093403"/>
    </source>
</evidence>
<comment type="subcellular location">
    <subcellularLocation>
        <location evidence="1">Cytoplasm</location>
        <location evidence="1">Cytoskeleton</location>
        <location evidence="1">Microtubule organizing center</location>
        <location evidence="1">Centrosome</location>
    </subcellularLocation>
</comment>
<dbReference type="InterPro" id="IPR041470">
    <property type="entry name" value="GCP_N"/>
</dbReference>
<keyword evidence="12" id="KW-1185">Reference proteome</keyword>
<dbReference type="GO" id="GO:0000930">
    <property type="term" value="C:gamma-tubulin complex"/>
    <property type="evidence" value="ECO:0007669"/>
    <property type="project" value="TreeGrafter"/>
</dbReference>
<evidence type="ECO:0000313" key="12">
    <source>
        <dbReference type="Proteomes" id="UP000183832"/>
    </source>
</evidence>
<dbReference type="Gene3D" id="1.20.120.1900">
    <property type="entry name" value="Gamma-tubulin complex, C-terminal domain"/>
    <property type="match status" value="1"/>
</dbReference>
<dbReference type="PANTHER" id="PTHR19302">
    <property type="entry name" value="GAMMA TUBULIN COMPLEX PROTEIN"/>
    <property type="match status" value="1"/>
</dbReference>
<dbReference type="GO" id="GO:0007020">
    <property type="term" value="P:microtubule nucleation"/>
    <property type="evidence" value="ECO:0007669"/>
    <property type="project" value="InterPro"/>
</dbReference>
<dbReference type="Proteomes" id="UP000183832">
    <property type="component" value="Unassembled WGS sequence"/>
</dbReference>
<dbReference type="GO" id="GO:0005813">
    <property type="term" value="C:centrosome"/>
    <property type="evidence" value="ECO:0007669"/>
    <property type="project" value="UniProtKB-SubCell"/>
</dbReference>
<evidence type="ECO:0000259" key="10">
    <source>
        <dbReference type="Pfam" id="PF17681"/>
    </source>
</evidence>
<keyword evidence="3 8" id="KW-0963">Cytoplasm</keyword>
<dbReference type="AlphaFoldDB" id="A0A1J1HL41"/>
<dbReference type="InterPro" id="IPR007259">
    <property type="entry name" value="GCP"/>
</dbReference>
<dbReference type="EMBL" id="CVRI01000002">
    <property type="protein sequence ID" value="CRK86953.1"/>
    <property type="molecule type" value="Genomic_DNA"/>
</dbReference>
<comment type="similarity">
    <text evidence="2 8">Belongs to the TUBGCP family.</text>
</comment>
<accession>A0A1J1HL41</accession>
<proteinExistence type="inferred from homology"/>
<evidence type="ECO:0000256" key="8">
    <source>
        <dbReference type="RuleBase" id="RU363050"/>
    </source>
</evidence>
<name>A0A1J1HL41_9DIPT</name>